<dbReference type="PANTHER" id="PTHR11851:SF49">
    <property type="entry name" value="MITOCHONDRIAL-PROCESSING PEPTIDASE SUBUNIT ALPHA"/>
    <property type="match status" value="1"/>
</dbReference>
<dbReference type="InterPro" id="IPR050361">
    <property type="entry name" value="MPP/UQCRC_Complex"/>
</dbReference>
<evidence type="ECO:0000313" key="5">
    <source>
        <dbReference type="Proteomes" id="UP000486602"/>
    </source>
</evidence>
<dbReference type="Proteomes" id="UP000486602">
    <property type="component" value="Unassembled WGS sequence"/>
</dbReference>
<evidence type="ECO:0000256" key="1">
    <source>
        <dbReference type="ARBA" id="ARBA00007261"/>
    </source>
</evidence>
<dbReference type="Pfam" id="PF05193">
    <property type="entry name" value="Peptidase_M16_C"/>
    <property type="match status" value="1"/>
</dbReference>
<dbReference type="PANTHER" id="PTHR11851">
    <property type="entry name" value="METALLOPROTEASE"/>
    <property type="match status" value="1"/>
</dbReference>
<comment type="similarity">
    <text evidence="1">Belongs to the peptidase M16 family.</text>
</comment>
<dbReference type="InterPro" id="IPR011249">
    <property type="entry name" value="Metalloenz_LuxS/M16"/>
</dbReference>
<dbReference type="Pfam" id="PF00675">
    <property type="entry name" value="Peptidase_M16"/>
    <property type="match status" value="1"/>
</dbReference>
<dbReference type="RefSeq" id="WP_163283525.1">
    <property type="nucleotide sequence ID" value="NZ_JAAGVY010000005.1"/>
</dbReference>
<accession>A0A7K3WMT8</accession>
<protein>
    <submittedName>
        <fullName evidence="4">Insulinase family protein</fullName>
    </submittedName>
</protein>
<dbReference type="InterPro" id="IPR011765">
    <property type="entry name" value="Pept_M16_N"/>
</dbReference>
<evidence type="ECO:0000259" key="2">
    <source>
        <dbReference type="Pfam" id="PF00675"/>
    </source>
</evidence>
<feature type="domain" description="Peptidase M16 C-terminal" evidence="3">
    <location>
        <begin position="167"/>
        <end position="341"/>
    </location>
</feature>
<dbReference type="SUPFAM" id="SSF63411">
    <property type="entry name" value="LuxS/MPP-like metallohydrolase"/>
    <property type="match status" value="2"/>
</dbReference>
<sequence length="407" mass="45883">MEFLQHTLSNGIRLVLKPTSNSQTAHFGLTVNAGSRDELDNEQGLAHFIEHCLFKGTKRRKAFHILNRMDSVGAELNAYTTKEETVIYASFLKTHFERAVEAIADIALNSIFPEKEIAKEKDVILDEILSYQDSPSELIFDDFEELVFKNHPIGRNILGTEESVKALSKENILDFLSRRYKTSEMVLSAVGNIDFKKFIRLAEKYFGEIPESSAALPRKPVTEIQTERKLVEMDTFQAHLIMGGEAYANDHKMRTATVLMNNYLGGPAMNSRLNMNIRERHGIAYNIESGYQPYTDSGIFSIYLGTDKKLIEKSEKLVLKELKNLRNTALTSTALHRTKLQFKGQFALAQEGGVNMMLALGKSIISRDEVISTVDLMQKLDAVSTKDILEVANEILDSEKMSVLIYG</sequence>
<proteinExistence type="inferred from homology"/>
<dbReference type="InterPro" id="IPR007863">
    <property type="entry name" value="Peptidase_M16_C"/>
</dbReference>
<comment type="caution">
    <text evidence="4">The sequence shown here is derived from an EMBL/GenBank/DDBJ whole genome shotgun (WGS) entry which is preliminary data.</text>
</comment>
<dbReference type="AlphaFoldDB" id="A0A7K3WMT8"/>
<dbReference type="GO" id="GO:0046872">
    <property type="term" value="F:metal ion binding"/>
    <property type="evidence" value="ECO:0007669"/>
    <property type="project" value="InterPro"/>
</dbReference>
<evidence type="ECO:0000259" key="3">
    <source>
        <dbReference type="Pfam" id="PF05193"/>
    </source>
</evidence>
<dbReference type="Gene3D" id="3.30.830.10">
    <property type="entry name" value="Metalloenzyme, LuxS/M16 peptidase-like"/>
    <property type="match status" value="2"/>
</dbReference>
<reference evidence="4 5" key="1">
    <citation type="submission" date="2020-02" db="EMBL/GenBank/DDBJ databases">
        <title>Out from the shadows clarifying the taxonomy of the family Cryomorphaceae and related taxa by utilizing the GTDB taxonomic framework.</title>
        <authorList>
            <person name="Bowman J.P."/>
        </authorList>
    </citation>
    <scope>NUCLEOTIDE SEQUENCE [LARGE SCALE GENOMIC DNA]</scope>
    <source>
        <strain evidence="4 5">QSSC 1-22</strain>
    </source>
</reference>
<dbReference type="EMBL" id="JAAGVY010000005">
    <property type="protein sequence ID" value="NEN22804.1"/>
    <property type="molecule type" value="Genomic_DNA"/>
</dbReference>
<name>A0A7K3WMT8_9FLAO</name>
<feature type="domain" description="Peptidase M16 N-terminal" evidence="2">
    <location>
        <begin position="15"/>
        <end position="160"/>
    </location>
</feature>
<evidence type="ECO:0000313" key="4">
    <source>
        <dbReference type="EMBL" id="NEN22804.1"/>
    </source>
</evidence>
<organism evidence="4 5">
    <name type="scientific">Cryomorpha ignava</name>
    <dbReference type="NCBI Taxonomy" id="101383"/>
    <lineage>
        <taxon>Bacteria</taxon>
        <taxon>Pseudomonadati</taxon>
        <taxon>Bacteroidota</taxon>
        <taxon>Flavobacteriia</taxon>
        <taxon>Flavobacteriales</taxon>
        <taxon>Cryomorphaceae</taxon>
        <taxon>Cryomorpha</taxon>
    </lineage>
</organism>
<keyword evidence="5" id="KW-1185">Reference proteome</keyword>
<gene>
    <name evidence="4" type="ORF">G3O08_04730</name>
</gene>